<proteinExistence type="predicted"/>
<organism evidence="1 2">
    <name type="scientific">Actimicrobium antarcticum</name>
    <dbReference type="NCBI Taxonomy" id="1051899"/>
    <lineage>
        <taxon>Bacteria</taxon>
        <taxon>Pseudomonadati</taxon>
        <taxon>Pseudomonadota</taxon>
        <taxon>Betaproteobacteria</taxon>
        <taxon>Burkholderiales</taxon>
        <taxon>Oxalobacteraceae</taxon>
        <taxon>Actimicrobium</taxon>
    </lineage>
</organism>
<gene>
    <name evidence="1" type="ORF">GCM10022212_01780</name>
</gene>
<reference evidence="2" key="1">
    <citation type="journal article" date="2019" name="Int. J. Syst. Evol. Microbiol.">
        <title>The Global Catalogue of Microorganisms (GCM) 10K type strain sequencing project: providing services to taxonomists for standard genome sequencing and annotation.</title>
        <authorList>
            <consortium name="The Broad Institute Genomics Platform"/>
            <consortium name="The Broad Institute Genome Sequencing Center for Infectious Disease"/>
            <person name="Wu L."/>
            <person name="Ma J."/>
        </authorList>
    </citation>
    <scope>NUCLEOTIDE SEQUENCE [LARGE SCALE GENOMIC DNA]</scope>
    <source>
        <strain evidence="2">JCM 16673</strain>
    </source>
</reference>
<protein>
    <recommendedName>
        <fullName evidence="3">NYN domain-containing protein</fullName>
    </recommendedName>
</protein>
<dbReference type="RefSeq" id="WP_344761320.1">
    <property type="nucleotide sequence ID" value="NZ_BAAAZE010000001.1"/>
</dbReference>
<comment type="caution">
    <text evidence="1">The sequence shown here is derived from an EMBL/GenBank/DDBJ whole genome shotgun (WGS) entry which is preliminary data.</text>
</comment>
<keyword evidence="2" id="KW-1185">Reference proteome</keyword>
<sequence length="90" mass="9849">MGDRIMVSNDSDAEPALAAIRQDFPHTMIGFVMPIHPPAPGTGSHRRARGSLTKLADWTLAHLTDKQLHAAQLPAKVPISKKSNLKPPHW</sequence>
<dbReference type="EMBL" id="BAAAZE010000001">
    <property type="protein sequence ID" value="GAA4011973.1"/>
    <property type="molecule type" value="Genomic_DNA"/>
</dbReference>
<evidence type="ECO:0008006" key="3">
    <source>
        <dbReference type="Google" id="ProtNLM"/>
    </source>
</evidence>
<accession>A0ABP7SHU6</accession>
<dbReference type="Proteomes" id="UP001501353">
    <property type="component" value="Unassembled WGS sequence"/>
</dbReference>
<evidence type="ECO:0000313" key="1">
    <source>
        <dbReference type="EMBL" id="GAA4011973.1"/>
    </source>
</evidence>
<name>A0ABP7SHU6_9BURK</name>
<evidence type="ECO:0000313" key="2">
    <source>
        <dbReference type="Proteomes" id="UP001501353"/>
    </source>
</evidence>